<dbReference type="EMBL" id="CAEZSR010000365">
    <property type="protein sequence ID" value="CAB4603429.1"/>
    <property type="molecule type" value="Genomic_DNA"/>
</dbReference>
<dbReference type="AlphaFoldDB" id="A0A6J6GUD3"/>
<organism evidence="1">
    <name type="scientific">freshwater metagenome</name>
    <dbReference type="NCBI Taxonomy" id="449393"/>
    <lineage>
        <taxon>unclassified sequences</taxon>
        <taxon>metagenomes</taxon>
        <taxon>ecological metagenomes</taxon>
    </lineage>
</organism>
<protein>
    <submittedName>
        <fullName evidence="1">Unannotated protein</fullName>
    </submittedName>
</protein>
<sequence length="36" mass="4015">MRATSFGVKPFETIDRRRKCFGSSIAIIEPKNSAIS</sequence>
<reference evidence="1" key="1">
    <citation type="submission" date="2020-05" db="EMBL/GenBank/DDBJ databases">
        <authorList>
            <person name="Chiriac C."/>
            <person name="Salcher M."/>
            <person name="Ghai R."/>
            <person name="Kavagutti S V."/>
        </authorList>
    </citation>
    <scope>NUCLEOTIDE SEQUENCE</scope>
</reference>
<gene>
    <name evidence="1" type="ORF">UFOPK1493_04488</name>
</gene>
<proteinExistence type="predicted"/>
<name>A0A6J6GUD3_9ZZZZ</name>
<accession>A0A6J6GUD3</accession>
<evidence type="ECO:0000313" key="1">
    <source>
        <dbReference type="EMBL" id="CAB4603429.1"/>
    </source>
</evidence>